<reference evidence="1" key="2">
    <citation type="journal article" date="2021" name="PeerJ">
        <title>Extensive microbial diversity within the chicken gut microbiome revealed by metagenomics and culture.</title>
        <authorList>
            <person name="Gilroy R."/>
            <person name="Ravi A."/>
            <person name="Getino M."/>
            <person name="Pursley I."/>
            <person name="Horton D.L."/>
            <person name="Alikhan N.F."/>
            <person name="Baker D."/>
            <person name="Gharbi K."/>
            <person name="Hall N."/>
            <person name="Watson M."/>
            <person name="Adriaenssens E.M."/>
            <person name="Foster-Nyarko E."/>
            <person name="Jarju S."/>
            <person name="Secka A."/>
            <person name="Antonio M."/>
            <person name="Oren A."/>
            <person name="Chaudhuri R.R."/>
            <person name="La Ragione R."/>
            <person name="Hildebrand F."/>
            <person name="Pallen M.J."/>
        </authorList>
    </citation>
    <scope>NUCLEOTIDE SEQUENCE</scope>
    <source>
        <strain evidence="1">6919</strain>
    </source>
</reference>
<name>A0A9D9INV4_9BACT</name>
<proteinExistence type="predicted"/>
<gene>
    <name evidence="1" type="ORF">IAB88_02925</name>
</gene>
<sequence>MKALLITAFQADNPINAIDPDRNNDGHLQEFQMRHEEADSYFADPELKKCKWNNHRRDR</sequence>
<evidence type="ECO:0000313" key="2">
    <source>
        <dbReference type="Proteomes" id="UP000823598"/>
    </source>
</evidence>
<organism evidence="1 2">
    <name type="scientific">Candidatus Limisoma faecipullorum</name>
    <dbReference type="NCBI Taxonomy" id="2840854"/>
    <lineage>
        <taxon>Bacteria</taxon>
        <taxon>Pseudomonadati</taxon>
        <taxon>Bacteroidota</taxon>
        <taxon>Bacteroidia</taxon>
        <taxon>Bacteroidales</taxon>
        <taxon>Candidatus Limisoma</taxon>
    </lineage>
</organism>
<dbReference type="AlphaFoldDB" id="A0A9D9INV4"/>
<comment type="caution">
    <text evidence="1">The sequence shown here is derived from an EMBL/GenBank/DDBJ whole genome shotgun (WGS) entry which is preliminary data.</text>
</comment>
<protein>
    <submittedName>
        <fullName evidence="1">Uncharacterized protein</fullName>
    </submittedName>
</protein>
<dbReference type="EMBL" id="JADIMC010000034">
    <property type="protein sequence ID" value="MBO8475927.1"/>
    <property type="molecule type" value="Genomic_DNA"/>
</dbReference>
<evidence type="ECO:0000313" key="1">
    <source>
        <dbReference type="EMBL" id="MBO8475927.1"/>
    </source>
</evidence>
<accession>A0A9D9INV4</accession>
<dbReference type="Proteomes" id="UP000823598">
    <property type="component" value="Unassembled WGS sequence"/>
</dbReference>
<reference evidence="1" key="1">
    <citation type="submission" date="2020-10" db="EMBL/GenBank/DDBJ databases">
        <authorList>
            <person name="Gilroy R."/>
        </authorList>
    </citation>
    <scope>NUCLEOTIDE SEQUENCE</scope>
    <source>
        <strain evidence="1">6919</strain>
    </source>
</reference>